<evidence type="ECO:0000259" key="2">
    <source>
        <dbReference type="Pfam" id="PF09361"/>
    </source>
</evidence>
<dbReference type="InterPro" id="IPR010127">
    <property type="entry name" value="Phasin_subfam-1"/>
</dbReference>
<protein>
    <recommendedName>
        <fullName evidence="2">Phasin domain-containing protein</fullName>
    </recommendedName>
</protein>
<feature type="domain" description="Phasin" evidence="2">
    <location>
        <begin position="4"/>
        <end position="99"/>
    </location>
</feature>
<dbReference type="Pfam" id="PF09361">
    <property type="entry name" value="Phasin_2"/>
    <property type="match status" value="1"/>
</dbReference>
<keyword evidence="4" id="KW-1185">Reference proteome</keyword>
<accession>A0ABQ0A7P4</accession>
<evidence type="ECO:0000313" key="4">
    <source>
        <dbReference type="Proteomes" id="UP001465153"/>
    </source>
</evidence>
<reference evidence="3 4" key="1">
    <citation type="submission" date="2024-04" db="EMBL/GenBank/DDBJ databases">
        <title>Draft genome sequence of Sessilibacter corallicola NBRC 116591.</title>
        <authorList>
            <person name="Miyakawa T."/>
            <person name="Kusuya Y."/>
            <person name="Miura T."/>
        </authorList>
    </citation>
    <scope>NUCLEOTIDE SEQUENCE [LARGE SCALE GENOMIC DNA]</scope>
    <source>
        <strain evidence="3 4">KU-00831-HH</strain>
    </source>
</reference>
<proteinExistence type="predicted"/>
<evidence type="ECO:0000313" key="3">
    <source>
        <dbReference type="EMBL" id="GAA6167676.1"/>
    </source>
</evidence>
<dbReference type="NCBIfam" id="TIGR01841">
    <property type="entry name" value="phasin"/>
    <property type="match status" value="1"/>
</dbReference>
<dbReference type="Proteomes" id="UP001465153">
    <property type="component" value="Unassembled WGS sequence"/>
</dbReference>
<dbReference type="InterPro" id="IPR018968">
    <property type="entry name" value="Phasin"/>
</dbReference>
<dbReference type="EMBL" id="BAABWN010000004">
    <property type="protein sequence ID" value="GAA6167676.1"/>
    <property type="molecule type" value="Genomic_DNA"/>
</dbReference>
<dbReference type="RefSeq" id="WP_233088911.1">
    <property type="nucleotide sequence ID" value="NZ_BAABWN010000004.1"/>
</dbReference>
<gene>
    <name evidence="3" type="ORF">NBRC116591_14860</name>
</gene>
<feature type="compositionally biased region" description="Low complexity" evidence="1">
    <location>
        <begin position="127"/>
        <end position="143"/>
    </location>
</feature>
<organism evidence="3 4">
    <name type="scientific">Sessilibacter corallicola</name>
    <dbReference type="NCBI Taxonomy" id="2904075"/>
    <lineage>
        <taxon>Bacteria</taxon>
        <taxon>Pseudomonadati</taxon>
        <taxon>Pseudomonadota</taxon>
        <taxon>Gammaproteobacteria</taxon>
        <taxon>Cellvibrionales</taxon>
        <taxon>Cellvibrionaceae</taxon>
        <taxon>Sessilibacter</taxon>
    </lineage>
</organism>
<name>A0ABQ0A7P4_9GAMM</name>
<sequence>MFDKIVEQAQSASKPFSEIMSINAEVMEKLAEKQTSLFTGMMNDGIEYAKDLASQKDLAGIYETQKTYAEGLQEKMMTNAKETYEIMTDTSEKVSEIVNGAFSEIKKFDAAVAPQATKTTRAKAPAKSKAPAKAATESSSTTA</sequence>
<evidence type="ECO:0000256" key="1">
    <source>
        <dbReference type="SAM" id="MobiDB-lite"/>
    </source>
</evidence>
<feature type="region of interest" description="Disordered" evidence="1">
    <location>
        <begin position="114"/>
        <end position="143"/>
    </location>
</feature>
<comment type="caution">
    <text evidence="3">The sequence shown here is derived from an EMBL/GenBank/DDBJ whole genome shotgun (WGS) entry which is preliminary data.</text>
</comment>